<dbReference type="GO" id="GO:0071424">
    <property type="term" value="F:rRNA (cytosine-N4-)-methyltransferase activity"/>
    <property type="evidence" value="ECO:0007669"/>
    <property type="project" value="UniProtKB-UniRule"/>
</dbReference>
<feature type="binding site" evidence="6">
    <location>
        <position position="60"/>
    </location>
    <ligand>
        <name>S-adenosyl-L-methionine</name>
        <dbReference type="ChEBI" id="CHEBI:59789"/>
    </ligand>
</feature>
<evidence type="ECO:0000256" key="3">
    <source>
        <dbReference type="ARBA" id="ARBA00022603"/>
    </source>
</evidence>
<dbReference type="AlphaFoldDB" id="A0A5C5X5Y2"/>
<dbReference type="GO" id="GO:0070475">
    <property type="term" value="P:rRNA base methylation"/>
    <property type="evidence" value="ECO:0007669"/>
    <property type="project" value="UniProtKB-UniRule"/>
</dbReference>
<feature type="binding site" evidence="6">
    <location>
        <begin position="40"/>
        <end position="42"/>
    </location>
    <ligand>
        <name>S-adenosyl-L-methionine</name>
        <dbReference type="ChEBI" id="CHEBI:59789"/>
    </ligand>
</feature>
<comment type="catalytic activity">
    <reaction evidence="6">
        <text>cytidine(1402) in 16S rRNA + S-adenosyl-L-methionine = N(4)-methylcytidine(1402) in 16S rRNA + S-adenosyl-L-homocysteine + H(+)</text>
        <dbReference type="Rhea" id="RHEA:42928"/>
        <dbReference type="Rhea" id="RHEA-COMP:10286"/>
        <dbReference type="Rhea" id="RHEA-COMP:10287"/>
        <dbReference type="ChEBI" id="CHEBI:15378"/>
        <dbReference type="ChEBI" id="CHEBI:57856"/>
        <dbReference type="ChEBI" id="CHEBI:59789"/>
        <dbReference type="ChEBI" id="CHEBI:74506"/>
        <dbReference type="ChEBI" id="CHEBI:82748"/>
        <dbReference type="EC" id="2.1.1.199"/>
    </reaction>
</comment>
<feature type="binding site" evidence="6">
    <location>
        <position position="113"/>
    </location>
    <ligand>
        <name>S-adenosyl-L-methionine</name>
        <dbReference type="ChEBI" id="CHEBI:59789"/>
    </ligand>
</feature>
<accession>A0A5C5X5Y2</accession>
<dbReference type="InterPro" id="IPR029063">
    <property type="entry name" value="SAM-dependent_MTases_sf"/>
</dbReference>
<keyword evidence="2 6" id="KW-0698">rRNA processing</keyword>
<comment type="subcellular location">
    <subcellularLocation>
        <location evidence="6">Cytoplasm</location>
    </subcellularLocation>
</comment>
<keyword evidence="5 6" id="KW-0949">S-adenosyl-L-methionine</keyword>
<comment type="similarity">
    <text evidence="1 6">Belongs to the methyltransferase superfamily. RsmH family.</text>
</comment>
<comment type="function">
    <text evidence="6">Specifically methylates the N4 position of cytidine in position 1402 (C1402) of 16S rRNA.</text>
</comment>
<feature type="binding site" evidence="6">
    <location>
        <position position="106"/>
    </location>
    <ligand>
        <name>S-adenosyl-L-methionine</name>
        <dbReference type="ChEBI" id="CHEBI:59789"/>
    </ligand>
</feature>
<dbReference type="PANTHER" id="PTHR11265:SF0">
    <property type="entry name" value="12S RRNA N4-METHYLCYTIDINE METHYLTRANSFERASE"/>
    <property type="match status" value="1"/>
</dbReference>
<keyword evidence="8" id="KW-1185">Reference proteome</keyword>
<name>A0A5C5X5Y2_9PLAN</name>
<keyword evidence="3 6" id="KW-0489">Methyltransferase</keyword>
<dbReference type="GO" id="GO:0005737">
    <property type="term" value="C:cytoplasm"/>
    <property type="evidence" value="ECO:0007669"/>
    <property type="project" value="UniProtKB-SubCell"/>
</dbReference>
<dbReference type="Gene3D" id="3.40.50.150">
    <property type="entry name" value="Vaccinia Virus protein VP39"/>
    <property type="match status" value="1"/>
</dbReference>
<dbReference type="PANTHER" id="PTHR11265">
    <property type="entry name" value="S-ADENOSYL-METHYLTRANSFERASE MRAW"/>
    <property type="match status" value="1"/>
</dbReference>
<protein>
    <recommendedName>
        <fullName evidence="6">Ribosomal RNA small subunit methyltransferase H</fullName>
        <ecNumber evidence="6">2.1.1.199</ecNumber>
    </recommendedName>
    <alternativeName>
        <fullName evidence="6">16S rRNA m(4)C1402 methyltransferase</fullName>
    </alternativeName>
    <alternativeName>
        <fullName evidence="6">rRNA (cytosine-N(4)-)-methyltransferase RsmH</fullName>
    </alternativeName>
</protein>
<sequence>MTRRSPSRRTVHIPVMLREVLAQLDLRDGLTVVDGTVGAGGHSQKILPMIGEAGRLIGIDRDREMLDRAAQVVAGPQVVLEQASYLQLQEVLAKRGLTDVDRILLDLGLSSDQLASPDRGFGFDTSGSLDMRFDVNTGQSVSELLASASENEIAEIIQEFGEDRQAGNIAKQIVSQRKSGQPIQNVDQLVDAVLAATGGHSGDRRSPSVVRVFQAMRIAVNEELKQLDHFLDSVLPHVLRPGGRIAIITFHSLEDRRVKQAFRQSELLKLVTPKPLAPTPSEVRMNPRARSAKLRVAERIER</sequence>
<dbReference type="Pfam" id="PF01795">
    <property type="entry name" value="Methyltransf_5"/>
    <property type="match status" value="1"/>
</dbReference>
<organism evidence="7 8">
    <name type="scientific">Thalassoglobus neptunius</name>
    <dbReference type="NCBI Taxonomy" id="1938619"/>
    <lineage>
        <taxon>Bacteria</taxon>
        <taxon>Pseudomonadati</taxon>
        <taxon>Planctomycetota</taxon>
        <taxon>Planctomycetia</taxon>
        <taxon>Planctomycetales</taxon>
        <taxon>Planctomycetaceae</taxon>
        <taxon>Thalassoglobus</taxon>
    </lineage>
</organism>
<proteinExistence type="inferred from homology"/>
<feature type="binding site" evidence="6">
    <location>
        <position position="85"/>
    </location>
    <ligand>
        <name>S-adenosyl-L-methionine</name>
        <dbReference type="ChEBI" id="CHEBI:59789"/>
    </ligand>
</feature>
<evidence type="ECO:0000256" key="1">
    <source>
        <dbReference type="ARBA" id="ARBA00010396"/>
    </source>
</evidence>
<dbReference type="SUPFAM" id="SSF53335">
    <property type="entry name" value="S-adenosyl-L-methionine-dependent methyltransferases"/>
    <property type="match status" value="1"/>
</dbReference>
<evidence type="ECO:0000256" key="5">
    <source>
        <dbReference type="ARBA" id="ARBA00022691"/>
    </source>
</evidence>
<evidence type="ECO:0000313" key="8">
    <source>
        <dbReference type="Proteomes" id="UP000317243"/>
    </source>
</evidence>
<dbReference type="EMBL" id="SIHI01000001">
    <property type="protein sequence ID" value="TWT57741.1"/>
    <property type="molecule type" value="Genomic_DNA"/>
</dbReference>
<evidence type="ECO:0000256" key="2">
    <source>
        <dbReference type="ARBA" id="ARBA00022552"/>
    </source>
</evidence>
<comment type="caution">
    <text evidence="7">The sequence shown here is derived from an EMBL/GenBank/DDBJ whole genome shotgun (WGS) entry which is preliminary data.</text>
</comment>
<gene>
    <name evidence="6 7" type="primary">rsmH</name>
    <name evidence="7" type="ORF">KOR42_11070</name>
</gene>
<dbReference type="RefSeq" id="WP_146507650.1">
    <property type="nucleotide sequence ID" value="NZ_SIHI01000001.1"/>
</dbReference>
<dbReference type="Proteomes" id="UP000317243">
    <property type="component" value="Unassembled WGS sequence"/>
</dbReference>
<keyword evidence="4 6" id="KW-0808">Transferase</keyword>
<evidence type="ECO:0000256" key="6">
    <source>
        <dbReference type="HAMAP-Rule" id="MF_01007"/>
    </source>
</evidence>
<dbReference type="InterPro" id="IPR023397">
    <property type="entry name" value="SAM-dep_MeTrfase_MraW_recog"/>
</dbReference>
<dbReference type="Gene3D" id="1.10.150.170">
    <property type="entry name" value="Putative methyltransferase TM0872, insert domain"/>
    <property type="match status" value="1"/>
</dbReference>
<dbReference type="NCBIfam" id="TIGR00006">
    <property type="entry name" value="16S rRNA (cytosine(1402)-N(4))-methyltransferase RsmH"/>
    <property type="match status" value="1"/>
</dbReference>
<dbReference type="EC" id="2.1.1.199" evidence="6"/>
<dbReference type="HAMAP" id="MF_01007">
    <property type="entry name" value="16SrRNA_methyltr_H"/>
    <property type="match status" value="1"/>
</dbReference>
<reference evidence="7 8" key="1">
    <citation type="submission" date="2019-02" db="EMBL/GenBank/DDBJ databases">
        <title>Deep-cultivation of Planctomycetes and their phenomic and genomic characterization uncovers novel biology.</title>
        <authorList>
            <person name="Wiegand S."/>
            <person name="Jogler M."/>
            <person name="Boedeker C."/>
            <person name="Pinto D."/>
            <person name="Vollmers J."/>
            <person name="Rivas-Marin E."/>
            <person name="Kohn T."/>
            <person name="Peeters S.H."/>
            <person name="Heuer A."/>
            <person name="Rast P."/>
            <person name="Oberbeckmann S."/>
            <person name="Bunk B."/>
            <person name="Jeske O."/>
            <person name="Meyerdierks A."/>
            <person name="Storesund J.E."/>
            <person name="Kallscheuer N."/>
            <person name="Luecker S."/>
            <person name="Lage O.M."/>
            <person name="Pohl T."/>
            <person name="Merkel B.J."/>
            <person name="Hornburger P."/>
            <person name="Mueller R.-W."/>
            <person name="Bruemmer F."/>
            <person name="Labrenz M."/>
            <person name="Spormann A.M."/>
            <person name="Op Den Camp H."/>
            <person name="Overmann J."/>
            <person name="Amann R."/>
            <person name="Jetten M.S.M."/>
            <person name="Mascher T."/>
            <person name="Medema M.H."/>
            <person name="Devos D.P."/>
            <person name="Kaster A.-K."/>
            <person name="Ovreas L."/>
            <person name="Rohde M."/>
            <person name="Galperin M.Y."/>
            <person name="Jogler C."/>
        </authorList>
    </citation>
    <scope>NUCLEOTIDE SEQUENCE [LARGE SCALE GENOMIC DNA]</scope>
    <source>
        <strain evidence="7 8">KOR42</strain>
    </source>
</reference>
<dbReference type="SUPFAM" id="SSF81799">
    <property type="entry name" value="Putative methyltransferase TM0872, insert domain"/>
    <property type="match status" value="1"/>
</dbReference>
<evidence type="ECO:0000256" key="4">
    <source>
        <dbReference type="ARBA" id="ARBA00022679"/>
    </source>
</evidence>
<evidence type="ECO:0000313" key="7">
    <source>
        <dbReference type="EMBL" id="TWT57741.1"/>
    </source>
</evidence>
<dbReference type="InterPro" id="IPR002903">
    <property type="entry name" value="RsmH"/>
</dbReference>
<keyword evidence="6" id="KW-0963">Cytoplasm</keyword>
<dbReference type="OrthoDB" id="9806637at2"/>
<dbReference type="PIRSF" id="PIRSF004486">
    <property type="entry name" value="MraW"/>
    <property type="match status" value="1"/>
</dbReference>